<dbReference type="EMBL" id="CAUYUJ010018087">
    <property type="protein sequence ID" value="CAK0880553.1"/>
    <property type="molecule type" value="Genomic_DNA"/>
</dbReference>
<keyword evidence="3" id="KW-1185">Reference proteome</keyword>
<evidence type="ECO:0000313" key="3">
    <source>
        <dbReference type="Proteomes" id="UP001189429"/>
    </source>
</evidence>
<evidence type="ECO:0000313" key="2">
    <source>
        <dbReference type="EMBL" id="CAK0880553.1"/>
    </source>
</evidence>
<evidence type="ECO:0000256" key="1">
    <source>
        <dbReference type="SAM" id="MobiDB-lite"/>
    </source>
</evidence>
<organism evidence="2 3">
    <name type="scientific">Prorocentrum cordatum</name>
    <dbReference type="NCBI Taxonomy" id="2364126"/>
    <lineage>
        <taxon>Eukaryota</taxon>
        <taxon>Sar</taxon>
        <taxon>Alveolata</taxon>
        <taxon>Dinophyceae</taxon>
        <taxon>Prorocentrales</taxon>
        <taxon>Prorocentraceae</taxon>
        <taxon>Prorocentrum</taxon>
    </lineage>
</organism>
<reference evidence="2" key="1">
    <citation type="submission" date="2023-10" db="EMBL/GenBank/DDBJ databases">
        <authorList>
            <person name="Chen Y."/>
            <person name="Shah S."/>
            <person name="Dougan E. K."/>
            <person name="Thang M."/>
            <person name="Chan C."/>
        </authorList>
    </citation>
    <scope>NUCLEOTIDE SEQUENCE [LARGE SCALE GENOMIC DNA]</scope>
</reference>
<comment type="caution">
    <text evidence="2">The sequence shown here is derived from an EMBL/GenBank/DDBJ whole genome shotgun (WGS) entry which is preliminary data.</text>
</comment>
<proteinExistence type="predicted"/>
<name>A0ABN9W4P6_9DINO</name>
<gene>
    <name evidence="2" type="ORF">PCOR1329_LOCUS63655</name>
</gene>
<dbReference type="Proteomes" id="UP001189429">
    <property type="component" value="Unassembled WGS sequence"/>
</dbReference>
<sequence>MVLARPFRNQLGLISGSSIRARPFKISVAHRAGACHSAMSSEQFAKRGAMDEEPIGCSAEPQAQDCESTAITYPDTDSEFGDYTAVCDTWRNTAQTSSTCPRRRAAPWLARRMAPARRRARPAGTGLRGCPPPRWVPRSAAARSE</sequence>
<feature type="region of interest" description="Disordered" evidence="1">
    <location>
        <begin position="112"/>
        <end position="145"/>
    </location>
</feature>
<protein>
    <submittedName>
        <fullName evidence="2">Uncharacterized protein</fullName>
    </submittedName>
</protein>
<accession>A0ABN9W4P6</accession>